<evidence type="ECO:0000313" key="3">
    <source>
        <dbReference type="EMBL" id="KAI8038183.1"/>
    </source>
</evidence>
<gene>
    <name evidence="3" type="ORF">M5D96_008872</name>
</gene>
<dbReference type="Pfam" id="PF01607">
    <property type="entry name" value="CBM_14"/>
    <property type="match status" value="1"/>
</dbReference>
<keyword evidence="4" id="KW-1185">Reference proteome</keyword>
<feature type="signal peptide" evidence="1">
    <location>
        <begin position="1"/>
        <end position="19"/>
    </location>
</feature>
<dbReference type="Gene3D" id="2.170.140.10">
    <property type="entry name" value="Chitin binding domain"/>
    <property type="match status" value="1"/>
</dbReference>
<protein>
    <recommendedName>
        <fullName evidence="2">Chitin-binding type-2 domain-containing protein</fullName>
    </recommendedName>
</protein>
<reference evidence="3" key="1">
    <citation type="journal article" date="2023" name="Genome Biol. Evol.">
        <title>Long-read-based Genome Assembly of Drosophila gunungcola Reveals Fewer Chemosensory Genes in Flower-breeding Species.</title>
        <authorList>
            <person name="Negi A."/>
            <person name="Liao B.Y."/>
            <person name="Yeh S.D."/>
        </authorList>
    </citation>
    <scope>NUCLEOTIDE SEQUENCE</scope>
    <source>
        <strain evidence="3">Sukarami</strain>
    </source>
</reference>
<organism evidence="3 4">
    <name type="scientific">Drosophila gunungcola</name>
    <name type="common">fruit fly</name>
    <dbReference type="NCBI Taxonomy" id="103775"/>
    <lineage>
        <taxon>Eukaryota</taxon>
        <taxon>Metazoa</taxon>
        <taxon>Ecdysozoa</taxon>
        <taxon>Arthropoda</taxon>
        <taxon>Hexapoda</taxon>
        <taxon>Insecta</taxon>
        <taxon>Pterygota</taxon>
        <taxon>Neoptera</taxon>
        <taxon>Endopterygota</taxon>
        <taxon>Diptera</taxon>
        <taxon>Brachycera</taxon>
        <taxon>Muscomorpha</taxon>
        <taxon>Ephydroidea</taxon>
        <taxon>Drosophilidae</taxon>
        <taxon>Drosophila</taxon>
        <taxon>Sophophora</taxon>
    </lineage>
</organism>
<dbReference type="GO" id="GO:0005576">
    <property type="term" value="C:extracellular region"/>
    <property type="evidence" value="ECO:0007669"/>
    <property type="project" value="InterPro"/>
</dbReference>
<dbReference type="EMBL" id="JAMKOV010000008">
    <property type="protein sequence ID" value="KAI8038183.1"/>
    <property type="molecule type" value="Genomic_DNA"/>
</dbReference>
<accession>A0A9P9YKB9</accession>
<feature type="chain" id="PRO_5040391866" description="Chitin-binding type-2 domain-containing protein" evidence="1">
    <location>
        <begin position="20"/>
        <end position="107"/>
    </location>
</feature>
<evidence type="ECO:0000313" key="4">
    <source>
        <dbReference type="Proteomes" id="UP001059596"/>
    </source>
</evidence>
<proteinExistence type="predicted"/>
<sequence length="107" mass="11186">MNSSIVIACAAVLVASINAASVQQAVKTINNQLYRRYVCAQKPDGFRALVPGSCSQYYECQSGVALVSTCSRFFDARVQGCVNYNTGCIEAQPASAGKATVGGTVVP</sequence>
<dbReference type="InterPro" id="IPR036508">
    <property type="entry name" value="Chitin-bd_dom_sf"/>
</dbReference>
<comment type="caution">
    <text evidence="3">The sequence shown here is derived from an EMBL/GenBank/DDBJ whole genome shotgun (WGS) entry which is preliminary data.</text>
</comment>
<evidence type="ECO:0000259" key="2">
    <source>
        <dbReference type="Pfam" id="PF01607"/>
    </source>
</evidence>
<feature type="domain" description="Chitin-binding type-2" evidence="2">
    <location>
        <begin position="39"/>
        <end position="83"/>
    </location>
</feature>
<evidence type="ECO:0000256" key="1">
    <source>
        <dbReference type="SAM" id="SignalP"/>
    </source>
</evidence>
<dbReference type="InterPro" id="IPR002557">
    <property type="entry name" value="Chitin-bd_dom"/>
</dbReference>
<name>A0A9P9YKB9_9MUSC</name>
<keyword evidence="1" id="KW-0732">Signal</keyword>
<dbReference type="GO" id="GO:0008061">
    <property type="term" value="F:chitin binding"/>
    <property type="evidence" value="ECO:0007669"/>
    <property type="project" value="InterPro"/>
</dbReference>
<dbReference type="Proteomes" id="UP001059596">
    <property type="component" value="Unassembled WGS sequence"/>
</dbReference>
<dbReference type="AlphaFoldDB" id="A0A9P9YKB9"/>
<dbReference type="SUPFAM" id="SSF57625">
    <property type="entry name" value="Invertebrate chitin-binding proteins"/>
    <property type="match status" value="1"/>
</dbReference>